<feature type="transmembrane region" description="Helical" evidence="10">
    <location>
        <begin position="257"/>
        <end position="282"/>
    </location>
</feature>
<evidence type="ECO:0000256" key="1">
    <source>
        <dbReference type="ARBA" id="ARBA00004141"/>
    </source>
</evidence>
<keyword evidence="5 10" id="KW-0472">Membrane</keyword>
<dbReference type="PANTHER" id="PTHR24243:SF208">
    <property type="entry name" value="PYROKININ-1 RECEPTOR"/>
    <property type="match status" value="1"/>
</dbReference>
<comment type="similarity">
    <text evidence="8">Belongs to the G-protein coupled receptor 1 family.</text>
</comment>
<evidence type="ECO:0000256" key="2">
    <source>
        <dbReference type="ARBA" id="ARBA00022692"/>
    </source>
</evidence>
<dbReference type="GO" id="GO:0005886">
    <property type="term" value="C:plasma membrane"/>
    <property type="evidence" value="ECO:0007669"/>
    <property type="project" value="TreeGrafter"/>
</dbReference>
<evidence type="ECO:0000256" key="8">
    <source>
        <dbReference type="RuleBase" id="RU000688"/>
    </source>
</evidence>
<dbReference type="Proteomes" id="UP000887568">
    <property type="component" value="Unplaced"/>
</dbReference>
<dbReference type="OrthoDB" id="9946013at2759"/>
<dbReference type="SUPFAM" id="SSF81321">
    <property type="entry name" value="Family A G protein-coupled receptor-like"/>
    <property type="match status" value="1"/>
</dbReference>
<feature type="compositionally biased region" description="Polar residues" evidence="9">
    <location>
        <begin position="351"/>
        <end position="360"/>
    </location>
</feature>
<dbReference type="PANTHER" id="PTHR24243">
    <property type="entry name" value="G-PROTEIN COUPLED RECEPTOR"/>
    <property type="match status" value="1"/>
</dbReference>
<evidence type="ECO:0000256" key="3">
    <source>
        <dbReference type="ARBA" id="ARBA00022989"/>
    </source>
</evidence>
<feature type="transmembrane region" description="Helical" evidence="10">
    <location>
        <begin position="216"/>
        <end position="236"/>
    </location>
</feature>
<reference evidence="12" key="1">
    <citation type="submission" date="2022-11" db="UniProtKB">
        <authorList>
            <consortium name="EnsemblMetazoa"/>
        </authorList>
    </citation>
    <scope>IDENTIFICATION</scope>
</reference>
<name>A0A914A720_PATMI</name>
<keyword evidence="13" id="KW-1185">Reference proteome</keyword>
<dbReference type="EnsemblMetazoa" id="XM_038203665.1">
    <property type="protein sequence ID" value="XP_038059593.1"/>
    <property type="gene ID" value="LOC119730673"/>
</dbReference>
<dbReference type="Pfam" id="PF00001">
    <property type="entry name" value="7tm_1"/>
    <property type="match status" value="1"/>
</dbReference>
<evidence type="ECO:0000256" key="4">
    <source>
        <dbReference type="ARBA" id="ARBA00023040"/>
    </source>
</evidence>
<protein>
    <recommendedName>
        <fullName evidence="11">G-protein coupled receptors family 1 profile domain-containing protein</fullName>
    </recommendedName>
</protein>
<keyword evidence="2 8" id="KW-0812">Transmembrane</keyword>
<dbReference type="PROSITE" id="PS00237">
    <property type="entry name" value="G_PROTEIN_RECEP_F1_1"/>
    <property type="match status" value="1"/>
</dbReference>
<evidence type="ECO:0000256" key="10">
    <source>
        <dbReference type="SAM" id="Phobius"/>
    </source>
</evidence>
<keyword evidence="7 8" id="KW-0807">Transducer</keyword>
<feature type="transmembrane region" description="Helical" evidence="10">
    <location>
        <begin position="107"/>
        <end position="134"/>
    </location>
</feature>
<feature type="transmembrane region" description="Helical" evidence="10">
    <location>
        <begin position="155"/>
        <end position="176"/>
    </location>
</feature>
<evidence type="ECO:0000256" key="7">
    <source>
        <dbReference type="ARBA" id="ARBA00023224"/>
    </source>
</evidence>
<feature type="compositionally biased region" description="Basic and acidic residues" evidence="9">
    <location>
        <begin position="388"/>
        <end position="400"/>
    </location>
</feature>
<dbReference type="InterPro" id="IPR000276">
    <property type="entry name" value="GPCR_Rhodpsn"/>
</dbReference>
<dbReference type="PROSITE" id="PS50262">
    <property type="entry name" value="G_PROTEIN_RECEP_F1_2"/>
    <property type="match status" value="1"/>
</dbReference>
<feature type="region of interest" description="Disordered" evidence="9">
    <location>
        <begin position="351"/>
        <end position="400"/>
    </location>
</feature>
<comment type="subcellular location">
    <subcellularLocation>
        <location evidence="1">Membrane</location>
        <topology evidence="1">Multi-pass membrane protein</topology>
    </subcellularLocation>
</comment>
<evidence type="ECO:0000259" key="11">
    <source>
        <dbReference type="PROSITE" id="PS50262"/>
    </source>
</evidence>
<dbReference type="PRINTS" id="PR00237">
    <property type="entry name" value="GPCRRHODOPSN"/>
</dbReference>
<feature type="transmembrane region" description="Helical" evidence="10">
    <location>
        <begin position="302"/>
        <end position="324"/>
    </location>
</feature>
<dbReference type="GO" id="GO:0004930">
    <property type="term" value="F:G protein-coupled receptor activity"/>
    <property type="evidence" value="ECO:0007669"/>
    <property type="project" value="UniProtKB-KW"/>
</dbReference>
<organism evidence="12 13">
    <name type="scientific">Patiria miniata</name>
    <name type="common">Bat star</name>
    <name type="synonym">Asterina miniata</name>
    <dbReference type="NCBI Taxonomy" id="46514"/>
    <lineage>
        <taxon>Eukaryota</taxon>
        <taxon>Metazoa</taxon>
        <taxon>Echinodermata</taxon>
        <taxon>Eleutherozoa</taxon>
        <taxon>Asterozoa</taxon>
        <taxon>Asteroidea</taxon>
        <taxon>Valvatacea</taxon>
        <taxon>Valvatida</taxon>
        <taxon>Asterinidae</taxon>
        <taxon>Patiria</taxon>
    </lineage>
</organism>
<dbReference type="RefSeq" id="XP_038059593.1">
    <property type="nucleotide sequence ID" value="XM_038203665.1"/>
</dbReference>
<evidence type="ECO:0000256" key="6">
    <source>
        <dbReference type="ARBA" id="ARBA00023170"/>
    </source>
</evidence>
<dbReference type="GeneID" id="119730673"/>
<keyword evidence="6 8" id="KW-0675">Receptor</keyword>
<dbReference type="Gene3D" id="1.20.1070.10">
    <property type="entry name" value="Rhodopsin 7-helix transmembrane proteins"/>
    <property type="match status" value="1"/>
</dbReference>
<evidence type="ECO:0000313" key="12">
    <source>
        <dbReference type="EnsemblMetazoa" id="XP_038059593.1"/>
    </source>
</evidence>
<keyword evidence="4 8" id="KW-0297">G-protein coupled receptor</keyword>
<feature type="domain" description="G-protein coupled receptors family 1 profile" evidence="11">
    <location>
        <begin position="50"/>
        <end position="321"/>
    </location>
</feature>
<evidence type="ECO:0000313" key="13">
    <source>
        <dbReference type="Proteomes" id="UP000887568"/>
    </source>
</evidence>
<feature type="transmembrane region" description="Helical" evidence="10">
    <location>
        <begin position="34"/>
        <end position="59"/>
    </location>
</feature>
<sequence>MDGFDLEDVCVGRVDLDFRNVTEISLLRSSVENWVTLIGIPLVLLLGVPSNLSFLFTLYRVPTMRTTTNLHLANLAVSDFIYLSVVAILNVRGYLTTPVSGTALARSWVECCAIILFIDIPYFASNTIVTLVAFERYYAICHPLKQNASGPRRHLGLIIAGWIVSIAFAFSVVLRYSKLTVICVLWPDTEEFKSLSQVVTFCSSGEPWANLYSQGLYSVIWLGGLLTNSFLYSRIIHRLSQRNLGQTSVNQAIRRSVARMLIVNSAVFFLCQAPYTIVFNLLNLISAAKGNPVTDPRQVTELWPLIILMGLVNSAVNPIIYGLANSRYRQAFLQAFGCTMATQRRREIKTISTASSNVPSKDNRADMKDKNASFSMHGIDNPVSLEDEAPRSDLMKENQF</sequence>
<dbReference type="SMART" id="SM01381">
    <property type="entry name" value="7TM_GPCR_Srsx"/>
    <property type="match status" value="1"/>
</dbReference>
<dbReference type="AlphaFoldDB" id="A0A914A720"/>
<accession>A0A914A720</accession>
<proteinExistence type="inferred from homology"/>
<dbReference type="InterPro" id="IPR017452">
    <property type="entry name" value="GPCR_Rhodpsn_7TM"/>
</dbReference>
<evidence type="ECO:0000256" key="5">
    <source>
        <dbReference type="ARBA" id="ARBA00023136"/>
    </source>
</evidence>
<evidence type="ECO:0000256" key="9">
    <source>
        <dbReference type="SAM" id="MobiDB-lite"/>
    </source>
</evidence>
<keyword evidence="3 10" id="KW-1133">Transmembrane helix</keyword>
<feature type="compositionally biased region" description="Basic and acidic residues" evidence="9">
    <location>
        <begin position="361"/>
        <end position="371"/>
    </location>
</feature>
<feature type="transmembrane region" description="Helical" evidence="10">
    <location>
        <begin position="71"/>
        <end position="95"/>
    </location>
</feature>